<feature type="compositionally biased region" description="Basic and acidic residues" evidence="1">
    <location>
        <begin position="39"/>
        <end position="53"/>
    </location>
</feature>
<evidence type="ECO:0000256" key="1">
    <source>
        <dbReference type="SAM" id="MobiDB-lite"/>
    </source>
</evidence>
<dbReference type="WBParaSite" id="nRc.2.0.1.t25530-RA">
    <property type="protein sequence ID" value="nRc.2.0.1.t25530-RA"/>
    <property type="gene ID" value="nRc.2.0.1.g25530"/>
</dbReference>
<sequence length="100" mass="11849">MLLEQLIQCWDRDCKEGQTGQGNNDYQLNECQPTANHESQPRDKYNNRFDHSRSRNRWPPMQYQSTGLWCNAHKSHTHNTEDCVWLQTQNAQPNNYQDPG</sequence>
<reference evidence="3" key="1">
    <citation type="submission" date="2022-11" db="UniProtKB">
        <authorList>
            <consortium name="WormBaseParasite"/>
        </authorList>
    </citation>
    <scope>IDENTIFICATION</scope>
</reference>
<protein>
    <submittedName>
        <fullName evidence="3">Uncharacterized protein</fullName>
    </submittedName>
</protein>
<feature type="region of interest" description="Disordered" evidence="1">
    <location>
        <begin position="19"/>
        <end position="58"/>
    </location>
</feature>
<accession>A0A915JHD7</accession>
<feature type="compositionally biased region" description="Polar residues" evidence="1">
    <location>
        <begin position="21"/>
        <end position="38"/>
    </location>
</feature>
<proteinExistence type="predicted"/>
<keyword evidence="2" id="KW-1185">Reference proteome</keyword>
<evidence type="ECO:0000313" key="2">
    <source>
        <dbReference type="Proteomes" id="UP000887565"/>
    </source>
</evidence>
<name>A0A915JHD7_ROMCU</name>
<dbReference type="AlphaFoldDB" id="A0A915JHD7"/>
<dbReference type="Proteomes" id="UP000887565">
    <property type="component" value="Unplaced"/>
</dbReference>
<evidence type="ECO:0000313" key="3">
    <source>
        <dbReference type="WBParaSite" id="nRc.2.0.1.t25530-RA"/>
    </source>
</evidence>
<organism evidence="2 3">
    <name type="scientific">Romanomermis culicivorax</name>
    <name type="common">Nematode worm</name>
    <dbReference type="NCBI Taxonomy" id="13658"/>
    <lineage>
        <taxon>Eukaryota</taxon>
        <taxon>Metazoa</taxon>
        <taxon>Ecdysozoa</taxon>
        <taxon>Nematoda</taxon>
        <taxon>Enoplea</taxon>
        <taxon>Dorylaimia</taxon>
        <taxon>Mermithida</taxon>
        <taxon>Mermithoidea</taxon>
        <taxon>Mermithidae</taxon>
        <taxon>Romanomermis</taxon>
    </lineage>
</organism>